<gene>
    <name evidence="2" type="ORF">FSB64_27195</name>
</gene>
<feature type="transmembrane region" description="Helical" evidence="1">
    <location>
        <begin position="495"/>
        <end position="515"/>
    </location>
</feature>
<organism evidence="2 3">
    <name type="scientific">Paraburkholderia youngii</name>
    <dbReference type="NCBI Taxonomy" id="2782701"/>
    <lineage>
        <taxon>Bacteria</taxon>
        <taxon>Pseudomonadati</taxon>
        <taxon>Pseudomonadota</taxon>
        <taxon>Betaproteobacteria</taxon>
        <taxon>Burkholderiales</taxon>
        <taxon>Burkholderiaceae</taxon>
        <taxon>Paraburkholderia</taxon>
    </lineage>
</organism>
<accession>A0ABX2NSH0</accession>
<evidence type="ECO:0008006" key="4">
    <source>
        <dbReference type="Google" id="ProtNLM"/>
    </source>
</evidence>
<reference evidence="2 3" key="1">
    <citation type="submission" date="2019-08" db="EMBL/GenBank/DDBJ databases">
        <title>Paraburkholderia simonii sp. nov. and P. youngii sp. nov. Brazilian and Mexican Mimosa-associated rhizobia.</title>
        <authorList>
            <person name="Mavima L."/>
            <person name="Beukes C.W."/>
            <person name="Palmer M."/>
            <person name="De Meyer S.E."/>
            <person name="James E.K."/>
            <person name="Maluk M."/>
            <person name="Avontuur J.R."/>
            <person name="Chan W.Y."/>
            <person name="Venter S.N."/>
            <person name="Steenkamp E.T."/>
        </authorList>
    </citation>
    <scope>NUCLEOTIDE SEQUENCE [LARGE SCALE GENOMIC DNA]</scope>
    <source>
        <strain evidence="2 3">JPY454</strain>
    </source>
</reference>
<dbReference type="EMBL" id="VOMC01000033">
    <property type="protein sequence ID" value="NVI07384.1"/>
    <property type="molecule type" value="Genomic_DNA"/>
</dbReference>
<protein>
    <recommendedName>
        <fullName evidence="4">Glycosyltransferase RgtA/B/C/D-like domain-containing protein</fullName>
    </recommendedName>
</protein>
<feature type="transmembrane region" description="Helical" evidence="1">
    <location>
        <begin position="24"/>
        <end position="45"/>
    </location>
</feature>
<evidence type="ECO:0000313" key="3">
    <source>
        <dbReference type="Proteomes" id="UP000821598"/>
    </source>
</evidence>
<keyword evidence="1" id="KW-1133">Transmembrane helix</keyword>
<proteinExistence type="predicted"/>
<dbReference type="RefSeq" id="WP_176368462.1">
    <property type="nucleotide sequence ID" value="NZ_VOMC01000033.1"/>
</dbReference>
<keyword evidence="1" id="KW-0472">Membrane</keyword>
<feature type="transmembrane region" description="Helical" evidence="1">
    <location>
        <begin position="446"/>
        <end position="464"/>
    </location>
</feature>
<evidence type="ECO:0000313" key="2">
    <source>
        <dbReference type="EMBL" id="NVI07384.1"/>
    </source>
</evidence>
<feature type="transmembrane region" description="Helical" evidence="1">
    <location>
        <begin position="275"/>
        <end position="294"/>
    </location>
</feature>
<keyword evidence="3" id="KW-1185">Reference proteome</keyword>
<name>A0ABX2NSH0_9BURK</name>
<comment type="caution">
    <text evidence="2">The sequence shown here is derived from an EMBL/GenBank/DDBJ whole genome shotgun (WGS) entry which is preliminary data.</text>
</comment>
<sequence length="522" mass="57248">MTTQIKIESEAELQRDTGALRANLVRVAIPLFSILMLWFVARGVIVGTLSNMERFNGHFVSDGFSWTAPDISLRLPAGAPTGMLTIVGNANHDSVLTVSCQGSPDFQINVQRGLIRQTLPPVSACRDGAMHIRSDWSFVPSPIGDSRKLAFQVYEVRSGGKVIPLADLVSASSGIYAKEAVRVSTEPEDVLTNRADAGWYKGIVTTGYRYNGDKHEQQNVAWPFLYPYLAKAAQTLTGLKVEAVLINLNTALLLAAMFTLYALGRMSRLSQWQSLLAPAWLAFNPFAFFLVGGFSETLFVALEFVGLVFMLKRWYYAAAIAVALMSATRFAGALAYFWIAGLIIFEPSFNTRKRIFMLASTAVLSSFGILADIAVKWKTTGYPLAAFQVRAAWTPSRFGPFKLFLRPLDLMHGEYVFACIPLMALGTYAIYCVWEATHDKYDRRTLLLICGGLSMAILSIVISGDFHANGRYFLTFAPAIIGILRADGASTKCQPVLGIAMTVGAAFMVFNTVLIEMGLPPN</sequence>
<feature type="transmembrane region" description="Helical" evidence="1">
    <location>
        <begin position="314"/>
        <end position="343"/>
    </location>
</feature>
<feature type="transmembrane region" description="Helical" evidence="1">
    <location>
        <begin position="415"/>
        <end position="434"/>
    </location>
</feature>
<keyword evidence="1" id="KW-0812">Transmembrane</keyword>
<feature type="transmembrane region" description="Helical" evidence="1">
    <location>
        <begin position="470"/>
        <end position="488"/>
    </location>
</feature>
<feature type="transmembrane region" description="Helical" evidence="1">
    <location>
        <begin position="355"/>
        <end position="375"/>
    </location>
</feature>
<evidence type="ECO:0000256" key="1">
    <source>
        <dbReference type="SAM" id="Phobius"/>
    </source>
</evidence>
<dbReference type="Proteomes" id="UP000821598">
    <property type="component" value="Unassembled WGS sequence"/>
</dbReference>
<feature type="transmembrane region" description="Helical" evidence="1">
    <location>
        <begin position="244"/>
        <end position="263"/>
    </location>
</feature>